<dbReference type="InterPro" id="IPR000572">
    <property type="entry name" value="OxRdtase_Mopterin-bd_dom"/>
</dbReference>
<gene>
    <name evidence="3" type="ORF">HHL25_12885</name>
</gene>
<proteinExistence type="predicted"/>
<feature type="signal peptide" evidence="1">
    <location>
        <begin position="1"/>
        <end position="19"/>
    </location>
</feature>
<dbReference type="Gene3D" id="3.90.420.10">
    <property type="entry name" value="Oxidoreductase, molybdopterin-binding domain"/>
    <property type="match status" value="1"/>
</dbReference>
<comment type="caution">
    <text evidence="3">The sequence shown here is derived from an EMBL/GenBank/DDBJ whole genome shotgun (WGS) entry which is preliminary data.</text>
</comment>
<feature type="chain" id="PRO_5031517608" evidence="1">
    <location>
        <begin position="20"/>
        <end position="164"/>
    </location>
</feature>
<feature type="domain" description="Oxidoreductase molybdopterin-binding" evidence="2">
    <location>
        <begin position="62"/>
        <end position="137"/>
    </location>
</feature>
<reference evidence="3 4" key="1">
    <citation type="submission" date="2020-04" db="EMBL/GenBank/DDBJ databases">
        <title>Rhizobium sp. S-51 isolated from soil.</title>
        <authorList>
            <person name="Dahal R.H."/>
        </authorList>
    </citation>
    <scope>NUCLEOTIDE SEQUENCE [LARGE SCALE GENOMIC DNA]</scope>
    <source>
        <strain evidence="3 4">S-51</strain>
    </source>
</reference>
<name>A0A7Y0AX72_9HYPH</name>
<evidence type="ECO:0000259" key="2">
    <source>
        <dbReference type="Pfam" id="PF00174"/>
    </source>
</evidence>
<organism evidence="3 4">
    <name type="scientific">Rhizobium terricola</name>
    <dbReference type="NCBI Taxonomy" id="2728849"/>
    <lineage>
        <taxon>Bacteria</taxon>
        <taxon>Pseudomonadati</taxon>
        <taxon>Pseudomonadota</taxon>
        <taxon>Alphaproteobacteria</taxon>
        <taxon>Hyphomicrobiales</taxon>
        <taxon>Rhizobiaceae</taxon>
        <taxon>Rhizobium/Agrobacterium group</taxon>
        <taxon>Rhizobium</taxon>
    </lineage>
</organism>
<evidence type="ECO:0000313" key="3">
    <source>
        <dbReference type="EMBL" id="NML75020.1"/>
    </source>
</evidence>
<protein>
    <submittedName>
        <fullName evidence="3">Molybdopterin-dependent oxidoreductase</fullName>
    </submittedName>
</protein>
<keyword evidence="1" id="KW-0732">Signal</keyword>
<dbReference type="SUPFAM" id="SSF56524">
    <property type="entry name" value="Oxidoreductase molybdopterin-binding domain"/>
    <property type="match status" value="1"/>
</dbReference>
<accession>A0A7Y0AX72</accession>
<dbReference type="RefSeq" id="WP_169591213.1">
    <property type="nucleotide sequence ID" value="NZ_JABBGK010000002.1"/>
</dbReference>
<keyword evidence="4" id="KW-1185">Reference proteome</keyword>
<dbReference type="AlphaFoldDB" id="A0A7Y0AX72"/>
<dbReference type="Proteomes" id="UP000541470">
    <property type="component" value="Unassembled WGS sequence"/>
</dbReference>
<sequence length="164" mass="17727">MKTLLALALVACVASPALALDAPAGPVVLTISGSVKNANHDGSAAFDLTMIEAIEGRAAKMETPWTKGEVEFTGPYLRKVLEAAGAEGTMLIVRALNGYSAEVPFADAVDLDTILATRLDGKPMTVRTKGPLMLVYPFDKDHSLYNEKYFTRSVWQIKEIEVVR</sequence>
<dbReference type="Pfam" id="PF00174">
    <property type="entry name" value="Oxidored_molyb"/>
    <property type="match status" value="1"/>
</dbReference>
<dbReference type="InterPro" id="IPR036374">
    <property type="entry name" value="OxRdtase_Mopterin-bd_sf"/>
</dbReference>
<dbReference type="EMBL" id="JABBGK010000002">
    <property type="protein sequence ID" value="NML75020.1"/>
    <property type="molecule type" value="Genomic_DNA"/>
</dbReference>
<evidence type="ECO:0000313" key="4">
    <source>
        <dbReference type="Proteomes" id="UP000541470"/>
    </source>
</evidence>
<evidence type="ECO:0000256" key="1">
    <source>
        <dbReference type="SAM" id="SignalP"/>
    </source>
</evidence>